<dbReference type="EMBL" id="PGCI01000870">
    <property type="protein sequence ID" value="PLW12886.1"/>
    <property type="molecule type" value="Genomic_DNA"/>
</dbReference>
<gene>
    <name evidence="1" type="ORF">PCASD_25145</name>
</gene>
<organism evidence="1 2">
    <name type="scientific">Puccinia coronata f. sp. avenae</name>
    <dbReference type="NCBI Taxonomy" id="200324"/>
    <lineage>
        <taxon>Eukaryota</taxon>
        <taxon>Fungi</taxon>
        <taxon>Dikarya</taxon>
        <taxon>Basidiomycota</taxon>
        <taxon>Pucciniomycotina</taxon>
        <taxon>Pucciniomycetes</taxon>
        <taxon>Pucciniales</taxon>
        <taxon>Pucciniaceae</taxon>
        <taxon>Puccinia</taxon>
    </lineage>
</organism>
<comment type="caution">
    <text evidence="1">The sequence shown here is derived from an EMBL/GenBank/DDBJ whole genome shotgun (WGS) entry which is preliminary data.</text>
</comment>
<proteinExistence type="predicted"/>
<protein>
    <submittedName>
        <fullName evidence="1">Uncharacterized protein</fullName>
    </submittedName>
</protein>
<dbReference type="Proteomes" id="UP000235392">
    <property type="component" value="Unassembled WGS sequence"/>
</dbReference>
<evidence type="ECO:0000313" key="1">
    <source>
        <dbReference type="EMBL" id="PLW12886.1"/>
    </source>
</evidence>
<accession>A0A2N5SI36</accession>
<name>A0A2N5SI36_9BASI</name>
<reference evidence="1 2" key="1">
    <citation type="submission" date="2017-11" db="EMBL/GenBank/DDBJ databases">
        <title>De novo assembly and phasing of dikaryotic genomes from two isolates of Puccinia coronata f. sp. avenae, the causal agent of oat crown rust.</title>
        <authorList>
            <person name="Miller M.E."/>
            <person name="Zhang Y."/>
            <person name="Omidvar V."/>
            <person name="Sperschneider J."/>
            <person name="Schwessinger B."/>
            <person name="Raley C."/>
            <person name="Palmer J.M."/>
            <person name="Garnica D."/>
            <person name="Upadhyaya N."/>
            <person name="Rathjen J."/>
            <person name="Taylor J.M."/>
            <person name="Park R.F."/>
            <person name="Dodds P.N."/>
            <person name="Hirsch C.D."/>
            <person name="Kianian S.F."/>
            <person name="Figueroa M."/>
        </authorList>
    </citation>
    <scope>NUCLEOTIDE SEQUENCE [LARGE SCALE GENOMIC DNA]</scope>
    <source>
        <strain evidence="1">12SD80</strain>
    </source>
</reference>
<sequence length="334" mass="36370">MQFYHVSSRSSILECEQWCPVSKDPFVEAQTLYRRLKADSCGDIGPSPSGGTFIEASNMSVQEILDGHSSPLLSGESRMKPEMVMEFAQRLRFSPDDKDNEMLAGRLGVESVLAGTRGNVFLRGVNVLCAKAQQVLLDSHRAGVAEATGRNLVEDLVQGSNTTLLSVNTVDSKLIIDSGYMEWGVNTETEYVALVKSELLTKDVALKCLALSTPVGLSTYREARLEQGATAEAVMQKCLALSERAVHIVCVQTGVSISREEGRALAWMFSYDCVAHKHPVTHKYGGAARDLRPFVTLLNVHFGTFPGLCSDGSFDSYSSMSTMSENLAFGGQFC</sequence>
<evidence type="ECO:0000313" key="2">
    <source>
        <dbReference type="Proteomes" id="UP000235392"/>
    </source>
</evidence>
<dbReference type="AlphaFoldDB" id="A0A2N5SI36"/>